<reference evidence="1" key="1">
    <citation type="submission" date="2018-01" db="EMBL/GenBank/DDBJ databases">
        <title>An insight into the sialome of Amazonian anophelines.</title>
        <authorList>
            <person name="Ribeiro J.M."/>
            <person name="Scarpassa V."/>
            <person name="Calvo E."/>
        </authorList>
    </citation>
    <scope>NUCLEOTIDE SEQUENCE</scope>
    <source>
        <tissue evidence="1">Salivary glands</tissue>
    </source>
</reference>
<sequence length="83" mass="9061">MLIIKFLSSGVAGTLFHRFSVASSCRAGTEVIGERHTHTHCQVLSIKPLARYVPWALSVDREIENLTPSDVGTSALFEFSSPS</sequence>
<proteinExistence type="predicted"/>
<dbReference type="AlphaFoldDB" id="A0A2M3ZWK9"/>
<name>A0A2M3ZWK9_9DIPT</name>
<evidence type="ECO:0000313" key="1">
    <source>
        <dbReference type="EMBL" id="MBW32923.1"/>
    </source>
</evidence>
<accession>A0A2M3ZWK9</accession>
<organism evidence="1">
    <name type="scientific">Anopheles braziliensis</name>
    <dbReference type="NCBI Taxonomy" id="58242"/>
    <lineage>
        <taxon>Eukaryota</taxon>
        <taxon>Metazoa</taxon>
        <taxon>Ecdysozoa</taxon>
        <taxon>Arthropoda</taxon>
        <taxon>Hexapoda</taxon>
        <taxon>Insecta</taxon>
        <taxon>Pterygota</taxon>
        <taxon>Neoptera</taxon>
        <taxon>Endopterygota</taxon>
        <taxon>Diptera</taxon>
        <taxon>Nematocera</taxon>
        <taxon>Culicoidea</taxon>
        <taxon>Culicidae</taxon>
        <taxon>Anophelinae</taxon>
        <taxon>Anopheles</taxon>
    </lineage>
</organism>
<protein>
    <submittedName>
        <fullName evidence="1">Putative secreted peptide</fullName>
    </submittedName>
</protein>
<dbReference type="EMBL" id="GGFM01012172">
    <property type="protein sequence ID" value="MBW32923.1"/>
    <property type="molecule type" value="Transcribed_RNA"/>
</dbReference>